<reference evidence="2 3" key="1">
    <citation type="submission" date="2015-09" db="EMBL/GenBank/DDBJ databases">
        <title>Trachymyrmex zeteki WGS genome.</title>
        <authorList>
            <person name="Nygaard S."/>
            <person name="Hu H."/>
            <person name="Boomsma J."/>
            <person name="Zhang G."/>
        </authorList>
    </citation>
    <scope>NUCLEOTIDE SEQUENCE [LARGE SCALE GENOMIC DNA]</scope>
    <source>
        <strain evidence="2">Tzet28-1</strain>
        <tissue evidence="2">Whole body</tissue>
    </source>
</reference>
<proteinExistence type="predicted"/>
<gene>
    <name evidence="2" type="ORF">ALC60_01751</name>
</gene>
<name>A0A151XFK9_9HYME</name>
<protein>
    <submittedName>
        <fullName evidence="2">Uncharacterized protein</fullName>
    </submittedName>
</protein>
<dbReference type="Proteomes" id="UP000075809">
    <property type="component" value="Unassembled WGS sequence"/>
</dbReference>
<sequence length="126" mass="14298">MISSRKQWNAHYAADERAPVIGDEPRNGVKSHGEEGRLGNGTSRSGRWFRDAIFSRIELLIAKVQHQNVDYVETLYIFRFGCGNKKTIRFTGSVDSPDEWFPSEIEISPGTIYYFPLAGSRYKGPP</sequence>
<evidence type="ECO:0000313" key="3">
    <source>
        <dbReference type="Proteomes" id="UP000075809"/>
    </source>
</evidence>
<evidence type="ECO:0000256" key="1">
    <source>
        <dbReference type="SAM" id="MobiDB-lite"/>
    </source>
</evidence>
<feature type="compositionally biased region" description="Basic and acidic residues" evidence="1">
    <location>
        <begin position="21"/>
        <end position="37"/>
    </location>
</feature>
<keyword evidence="3" id="KW-1185">Reference proteome</keyword>
<evidence type="ECO:0000313" key="2">
    <source>
        <dbReference type="EMBL" id="KYQ59166.1"/>
    </source>
</evidence>
<organism evidence="2 3">
    <name type="scientific">Mycetomoellerius zeteki</name>
    <dbReference type="NCBI Taxonomy" id="64791"/>
    <lineage>
        <taxon>Eukaryota</taxon>
        <taxon>Metazoa</taxon>
        <taxon>Ecdysozoa</taxon>
        <taxon>Arthropoda</taxon>
        <taxon>Hexapoda</taxon>
        <taxon>Insecta</taxon>
        <taxon>Pterygota</taxon>
        <taxon>Neoptera</taxon>
        <taxon>Endopterygota</taxon>
        <taxon>Hymenoptera</taxon>
        <taxon>Apocrita</taxon>
        <taxon>Aculeata</taxon>
        <taxon>Formicoidea</taxon>
        <taxon>Formicidae</taxon>
        <taxon>Myrmicinae</taxon>
        <taxon>Mycetomoellerius</taxon>
    </lineage>
</organism>
<accession>A0A151XFK9</accession>
<dbReference type="EMBL" id="KQ982182">
    <property type="protein sequence ID" value="KYQ59166.1"/>
    <property type="molecule type" value="Genomic_DNA"/>
</dbReference>
<feature type="region of interest" description="Disordered" evidence="1">
    <location>
        <begin position="21"/>
        <end position="44"/>
    </location>
</feature>
<dbReference type="AlphaFoldDB" id="A0A151XFK9"/>